<evidence type="ECO:0000313" key="2">
    <source>
        <dbReference type="EMBL" id="SNY53595.1"/>
    </source>
</evidence>
<accession>A0A285IZW9</accession>
<organism evidence="2 3">
    <name type="scientific">Paractinoplanes atraurantiacus</name>
    <dbReference type="NCBI Taxonomy" id="1036182"/>
    <lineage>
        <taxon>Bacteria</taxon>
        <taxon>Bacillati</taxon>
        <taxon>Actinomycetota</taxon>
        <taxon>Actinomycetes</taxon>
        <taxon>Micromonosporales</taxon>
        <taxon>Micromonosporaceae</taxon>
        <taxon>Paractinoplanes</taxon>
    </lineage>
</organism>
<evidence type="ECO:0000256" key="1">
    <source>
        <dbReference type="SAM" id="Phobius"/>
    </source>
</evidence>
<dbReference type="Pfam" id="PF11298">
    <property type="entry name" value="DUF3099"/>
    <property type="match status" value="1"/>
</dbReference>
<gene>
    <name evidence="2" type="ORF">SAMN05421748_11482</name>
</gene>
<keyword evidence="1" id="KW-0812">Transmembrane</keyword>
<keyword evidence="3" id="KW-1185">Reference proteome</keyword>
<sequence>MAWLCRAMLVTAVQPSKQPVLITNAARSQQELLRARHKRYLLMMSVRAGLLVVGTVVVSAYPSRMWAWCCSPAGGVIYRVGSTRPHS</sequence>
<name>A0A285IZW9_9ACTN</name>
<dbReference type="InterPro" id="IPR021449">
    <property type="entry name" value="DUF3099"/>
</dbReference>
<keyword evidence="1" id="KW-1133">Transmembrane helix</keyword>
<dbReference type="Proteomes" id="UP000219612">
    <property type="component" value="Unassembled WGS sequence"/>
</dbReference>
<dbReference type="EMBL" id="OBDY01000014">
    <property type="protein sequence ID" value="SNY53595.1"/>
    <property type="molecule type" value="Genomic_DNA"/>
</dbReference>
<feature type="transmembrane region" description="Helical" evidence="1">
    <location>
        <begin position="40"/>
        <end position="59"/>
    </location>
</feature>
<evidence type="ECO:0000313" key="3">
    <source>
        <dbReference type="Proteomes" id="UP000219612"/>
    </source>
</evidence>
<protein>
    <submittedName>
        <fullName evidence="2">Uncharacterized protein</fullName>
    </submittedName>
</protein>
<reference evidence="2 3" key="1">
    <citation type="submission" date="2017-09" db="EMBL/GenBank/DDBJ databases">
        <authorList>
            <person name="Ehlers B."/>
            <person name="Leendertz F.H."/>
        </authorList>
    </citation>
    <scope>NUCLEOTIDE SEQUENCE [LARGE SCALE GENOMIC DNA]</scope>
    <source>
        <strain evidence="2 3">CGMCC 4.6857</strain>
    </source>
</reference>
<dbReference type="AlphaFoldDB" id="A0A285IZW9"/>
<proteinExistence type="predicted"/>
<keyword evidence="1" id="KW-0472">Membrane</keyword>